<keyword evidence="3 6" id="KW-0133">Cell shape</keyword>
<evidence type="ECO:0000256" key="6">
    <source>
        <dbReference type="PROSITE-ProRule" id="PRU01373"/>
    </source>
</evidence>
<dbReference type="GO" id="GO:0005576">
    <property type="term" value="C:extracellular region"/>
    <property type="evidence" value="ECO:0007669"/>
    <property type="project" value="TreeGrafter"/>
</dbReference>
<evidence type="ECO:0000313" key="9">
    <source>
        <dbReference type="EMBL" id="ADP79994.1"/>
    </source>
</evidence>
<feature type="compositionally biased region" description="Low complexity" evidence="7">
    <location>
        <begin position="121"/>
        <end position="132"/>
    </location>
</feature>
<keyword evidence="4 6" id="KW-0573">Peptidoglycan synthesis</keyword>
<dbReference type="InterPro" id="IPR038063">
    <property type="entry name" value="Transpep_catalytic_dom"/>
</dbReference>
<dbReference type="HOGENOM" id="CLU_073013_1_0_11"/>
<keyword evidence="10" id="KW-1185">Reference proteome</keyword>
<dbReference type="PROSITE" id="PS52029">
    <property type="entry name" value="LD_TPASE"/>
    <property type="match status" value="1"/>
</dbReference>
<organism evidence="9 10">
    <name type="scientific">Pseudofrankia inefficax (strain DSM 45817 / CECT 9037 / DDB 130130 / EuI1c)</name>
    <name type="common">Frankia inefficax</name>
    <dbReference type="NCBI Taxonomy" id="298654"/>
    <lineage>
        <taxon>Bacteria</taxon>
        <taxon>Bacillati</taxon>
        <taxon>Actinomycetota</taxon>
        <taxon>Actinomycetes</taxon>
        <taxon>Frankiales</taxon>
        <taxon>Frankiaceae</taxon>
        <taxon>Pseudofrankia</taxon>
    </lineage>
</organism>
<dbReference type="Pfam" id="PF03734">
    <property type="entry name" value="YkuD"/>
    <property type="match status" value="1"/>
</dbReference>
<evidence type="ECO:0000256" key="1">
    <source>
        <dbReference type="ARBA" id="ARBA00004752"/>
    </source>
</evidence>
<reference evidence="9 10" key="1">
    <citation type="submission" date="2010-10" db="EMBL/GenBank/DDBJ databases">
        <title>Complete sequence of Frankia sp. EuI1c.</title>
        <authorList>
            <consortium name="US DOE Joint Genome Institute"/>
            <person name="Lucas S."/>
            <person name="Copeland A."/>
            <person name="Lapidus A."/>
            <person name="Cheng J.-F."/>
            <person name="Bruce D."/>
            <person name="Goodwin L."/>
            <person name="Pitluck S."/>
            <person name="Chertkov O."/>
            <person name="Detter J.C."/>
            <person name="Han C."/>
            <person name="Tapia R."/>
            <person name="Land M."/>
            <person name="Hauser L."/>
            <person name="Jeffries C."/>
            <person name="Kyrpides N."/>
            <person name="Ivanova N."/>
            <person name="Mikhailova N."/>
            <person name="Beauchemin N."/>
            <person name="Sen A."/>
            <person name="Sur S.A."/>
            <person name="Gtari M."/>
            <person name="Wall L."/>
            <person name="Tisa L."/>
            <person name="Woyke T."/>
        </authorList>
    </citation>
    <scope>NUCLEOTIDE SEQUENCE [LARGE SCALE GENOMIC DNA]</scope>
    <source>
        <strain evidence="10">DSM 45817 / CECT 9037 / EuI1c</strain>
    </source>
</reference>
<feature type="region of interest" description="Disordered" evidence="7">
    <location>
        <begin position="49"/>
        <end position="71"/>
    </location>
</feature>
<evidence type="ECO:0000256" key="4">
    <source>
        <dbReference type="ARBA" id="ARBA00022984"/>
    </source>
</evidence>
<feature type="active site" description="Nucleophile" evidence="6">
    <location>
        <position position="289"/>
    </location>
</feature>
<feature type="region of interest" description="Disordered" evidence="7">
    <location>
        <begin position="97"/>
        <end position="146"/>
    </location>
</feature>
<keyword evidence="2" id="KW-0808">Transferase</keyword>
<feature type="domain" description="L,D-TPase catalytic" evidence="8">
    <location>
        <begin position="192"/>
        <end position="313"/>
    </location>
</feature>
<protein>
    <submittedName>
        <fullName evidence="9">ErfK/YbiS/YcfS/YnhG family protein</fullName>
    </submittedName>
</protein>
<dbReference type="InParanoid" id="E3ITU7"/>
<dbReference type="KEGG" id="fri:FraEuI1c_1944"/>
<dbReference type="CDD" id="cd16913">
    <property type="entry name" value="YkuD_like"/>
    <property type="match status" value="1"/>
</dbReference>
<dbReference type="PANTHER" id="PTHR30582">
    <property type="entry name" value="L,D-TRANSPEPTIDASE"/>
    <property type="match status" value="1"/>
</dbReference>
<feature type="compositionally biased region" description="Basic and acidic residues" evidence="7">
    <location>
        <begin position="1"/>
        <end position="17"/>
    </location>
</feature>
<dbReference type="SUPFAM" id="SSF141523">
    <property type="entry name" value="L,D-transpeptidase catalytic domain-like"/>
    <property type="match status" value="1"/>
</dbReference>
<proteinExistence type="predicted"/>
<dbReference type="AlphaFoldDB" id="E3ITU7"/>
<feature type="active site" description="Proton donor/acceptor" evidence="6">
    <location>
        <position position="273"/>
    </location>
</feature>
<feature type="compositionally biased region" description="Polar residues" evidence="7">
    <location>
        <begin position="99"/>
        <end position="115"/>
    </location>
</feature>
<sequence length="313" mass="32254">MRRRDRTTASRQDEPKPARKAARASVRTIAVTVAAGLALAGCGGGHSPVAGPKPSVSASPTRPVAKPRAAGLDPAHLPAGWSLVAWPAAGTIPVFGQSAPVTNADAPTSQPSTSEPPARQPPATQAPAVAPVGRSAEQPTSTLANPNAEGAPLVLLVKHYQPDWLQVSLPVRPNGSTGWIRTKDTRLTATPFALTVDKTRHELTVFKDGKPSGVYPVGIGTGTTPTPLGHFYLAELLKPANPAGPWGPYAFGLSGFSDVITNFDGGNGIIGLHGTNQPDRVGTDVSMGCIRLRNSDITALAALLPVGTPVTIT</sequence>
<dbReference type="GO" id="GO:0016740">
    <property type="term" value="F:transferase activity"/>
    <property type="evidence" value="ECO:0007669"/>
    <property type="project" value="UniProtKB-KW"/>
</dbReference>
<feature type="region of interest" description="Disordered" evidence="7">
    <location>
        <begin position="1"/>
        <end position="25"/>
    </location>
</feature>
<evidence type="ECO:0000256" key="2">
    <source>
        <dbReference type="ARBA" id="ARBA00022679"/>
    </source>
</evidence>
<evidence type="ECO:0000256" key="3">
    <source>
        <dbReference type="ARBA" id="ARBA00022960"/>
    </source>
</evidence>
<gene>
    <name evidence="9" type="ordered locus">FraEuI1c_1944</name>
</gene>
<dbReference type="InterPro" id="IPR005490">
    <property type="entry name" value="LD_TPept_cat_dom"/>
</dbReference>
<dbReference type="GO" id="GO:0008360">
    <property type="term" value="P:regulation of cell shape"/>
    <property type="evidence" value="ECO:0007669"/>
    <property type="project" value="UniProtKB-UniRule"/>
</dbReference>
<evidence type="ECO:0000256" key="5">
    <source>
        <dbReference type="ARBA" id="ARBA00023316"/>
    </source>
</evidence>
<dbReference type="eggNOG" id="COG1376">
    <property type="taxonomic scope" value="Bacteria"/>
</dbReference>
<dbReference type="Gene3D" id="2.40.440.10">
    <property type="entry name" value="L,D-transpeptidase catalytic domain-like"/>
    <property type="match status" value="1"/>
</dbReference>
<keyword evidence="5 6" id="KW-0961">Cell wall biogenesis/degradation</keyword>
<evidence type="ECO:0000256" key="7">
    <source>
        <dbReference type="SAM" id="MobiDB-lite"/>
    </source>
</evidence>
<name>E3ITU7_PSEI1</name>
<evidence type="ECO:0000313" key="10">
    <source>
        <dbReference type="Proteomes" id="UP000002484"/>
    </source>
</evidence>
<comment type="pathway">
    <text evidence="1 6">Cell wall biogenesis; peptidoglycan biosynthesis.</text>
</comment>
<dbReference type="GO" id="GO:0071555">
    <property type="term" value="P:cell wall organization"/>
    <property type="evidence" value="ECO:0007669"/>
    <property type="project" value="UniProtKB-UniRule"/>
</dbReference>
<dbReference type="EMBL" id="CP002299">
    <property type="protein sequence ID" value="ADP79994.1"/>
    <property type="molecule type" value="Genomic_DNA"/>
</dbReference>
<dbReference type="InterPro" id="IPR050979">
    <property type="entry name" value="LD-transpeptidase"/>
</dbReference>
<dbReference type="GO" id="GO:0071972">
    <property type="term" value="F:peptidoglycan L,D-transpeptidase activity"/>
    <property type="evidence" value="ECO:0007669"/>
    <property type="project" value="TreeGrafter"/>
</dbReference>
<evidence type="ECO:0000259" key="8">
    <source>
        <dbReference type="PROSITE" id="PS52029"/>
    </source>
</evidence>
<dbReference type="UniPathway" id="UPA00219"/>
<accession>E3ITU7</accession>
<dbReference type="GO" id="GO:0018104">
    <property type="term" value="P:peptidoglycan-protein cross-linking"/>
    <property type="evidence" value="ECO:0007669"/>
    <property type="project" value="TreeGrafter"/>
</dbReference>
<dbReference type="STRING" id="298654.FraEuI1c_1944"/>
<dbReference type="Proteomes" id="UP000002484">
    <property type="component" value="Chromosome"/>
</dbReference>